<dbReference type="AlphaFoldDB" id="A0A9N9CB86"/>
<keyword evidence="2" id="KW-0547">Nucleotide-binding</keyword>
<dbReference type="InterPro" id="IPR014001">
    <property type="entry name" value="Helicase_ATP-bd"/>
</dbReference>
<keyword evidence="3" id="KW-0378">Hydrolase</keyword>
<name>A0A9N9CB86_9GLOM</name>
<dbReference type="GO" id="GO:1990904">
    <property type="term" value="C:ribonucleoprotein complex"/>
    <property type="evidence" value="ECO:0007669"/>
    <property type="project" value="UniProtKB-ARBA"/>
</dbReference>
<dbReference type="InterPro" id="IPR002464">
    <property type="entry name" value="DNA/RNA_helicase_DEAH_CS"/>
</dbReference>
<dbReference type="Pfam" id="PF07717">
    <property type="entry name" value="OB_NTP_bind"/>
    <property type="match status" value="1"/>
</dbReference>
<dbReference type="EMBL" id="CAJVPI010001149">
    <property type="protein sequence ID" value="CAG8597504.1"/>
    <property type="molecule type" value="Genomic_DNA"/>
</dbReference>
<dbReference type="SMART" id="SM00487">
    <property type="entry name" value="DEXDc"/>
    <property type="match status" value="1"/>
</dbReference>
<comment type="caution">
    <text evidence="10">The sequence shown here is derived from an EMBL/GenBank/DDBJ whole genome shotgun (WGS) entry which is preliminary data.</text>
</comment>
<protein>
    <recommendedName>
        <fullName evidence="1">RNA helicase</fullName>
        <ecNumber evidence="1">3.6.4.13</ecNumber>
    </recommendedName>
</protein>
<evidence type="ECO:0000313" key="10">
    <source>
        <dbReference type="EMBL" id="CAG8597504.1"/>
    </source>
</evidence>
<dbReference type="PROSITE" id="PS00690">
    <property type="entry name" value="DEAH_ATP_HELICASE"/>
    <property type="match status" value="1"/>
</dbReference>
<sequence>MDSVKTGLVQGKIKRHPKRKFNSTKNQNQNGAKRRKNELIIIANQLKAFRRELPIWKERNNIIREIRNNSTVIVMGEMGSGKSTQIPQFLLDAGFTKSGAIAITQPRRVAAMSLARRVSLESGVYLGKEIGYSVRFDDRTSQKTVIKYLTDGMLLRELLSDPLLMKYSVVILDEAHERTMRTDILFGMVKRAQNERNNTNGKQLKVVVMSATLDAQKFAAYFQTNSILSIAGRQFPVTVHNILEPQPDYLDTALVTTFQIHIEEGPGDILVFLPGQEEIETLKKLIKDYGTTLAADKMKIIPCPMFAALPAEKQAKVFEPAPQDTRKVILATNIAETSITINGVRYVIDTGKFKMRNFNSKIGMESLSIENISKNSAKQRMGRAGRESPGSCYRLYTEKEHDELKDEIIPEIKRCNLASIILMLKAFGVDDVINFDYLDAPARNMLKKALEQLYSLNALDNSGKITSLGRRMAEFPLEPTFAKVLLASKDFNCTREAIAVISLLSVDSIFFTPHDKREVAADAKKKFISLSGDLITMLNVLKAYEHHGDTEWCKQHFINTRNMRQVLEIRRQLKQLCDRMNIPSTSCGSDYDQLIKCLLLGFFRNTALLQPDNTYKTIVGNQTVYVHPSSSAHNKKIEAVMYIELVLTTRPYMKNVSIIQPNWLRDAAPISQN</sequence>
<keyword evidence="11" id="KW-1185">Reference proteome</keyword>
<gene>
    <name evidence="10" type="ORF">PBRASI_LOCUS7460</name>
</gene>
<evidence type="ECO:0000256" key="6">
    <source>
        <dbReference type="ARBA" id="ARBA00047984"/>
    </source>
</evidence>
<comment type="catalytic activity">
    <reaction evidence="6">
        <text>ATP + H2O = ADP + phosphate + H(+)</text>
        <dbReference type="Rhea" id="RHEA:13065"/>
        <dbReference type="ChEBI" id="CHEBI:15377"/>
        <dbReference type="ChEBI" id="CHEBI:15378"/>
        <dbReference type="ChEBI" id="CHEBI:30616"/>
        <dbReference type="ChEBI" id="CHEBI:43474"/>
        <dbReference type="ChEBI" id="CHEBI:456216"/>
        <dbReference type="EC" id="3.6.4.13"/>
    </reaction>
</comment>
<evidence type="ECO:0000259" key="8">
    <source>
        <dbReference type="PROSITE" id="PS51192"/>
    </source>
</evidence>
<organism evidence="10 11">
    <name type="scientific">Paraglomus brasilianum</name>
    <dbReference type="NCBI Taxonomy" id="144538"/>
    <lineage>
        <taxon>Eukaryota</taxon>
        <taxon>Fungi</taxon>
        <taxon>Fungi incertae sedis</taxon>
        <taxon>Mucoromycota</taxon>
        <taxon>Glomeromycotina</taxon>
        <taxon>Glomeromycetes</taxon>
        <taxon>Paraglomerales</taxon>
        <taxon>Paraglomeraceae</taxon>
        <taxon>Paraglomus</taxon>
    </lineage>
</organism>
<dbReference type="InterPro" id="IPR007502">
    <property type="entry name" value="Helicase-assoc_dom"/>
</dbReference>
<dbReference type="FunFam" id="3.40.50.300:FF:000145">
    <property type="entry name" value="probable ATP-dependent RNA helicase DHX40"/>
    <property type="match status" value="1"/>
</dbReference>
<dbReference type="GO" id="GO:0016787">
    <property type="term" value="F:hydrolase activity"/>
    <property type="evidence" value="ECO:0007669"/>
    <property type="project" value="UniProtKB-KW"/>
</dbReference>
<feature type="compositionally biased region" description="Basic residues" evidence="7">
    <location>
        <begin position="12"/>
        <end position="22"/>
    </location>
</feature>
<evidence type="ECO:0000259" key="9">
    <source>
        <dbReference type="PROSITE" id="PS51194"/>
    </source>
</evidence>
<dbReference type="PANTHER" id="PTHR18934:SF118">
    <property type="entry name" value="ATP-DEPENDENT RNA HELICASE DHX33"/>
    <property type="match status" value="1"/>
</dbReference>
<dbReference type="Pfam" id="PF04408">
    <property type="entry name" value="WHD_HA2"/>
    <property type="match status" value="1"/>
</dbReference>
<dbReference type="GO" id="GO:0003724">
    <property type="term" value="F:RNA helicase activity"/>
    <property type="evidence" value="ECO:0007669"/>
    <property type="project" value="UniProtKB-EC"/>
</dbReference>
<dbReference type="Gene3D" id="3.40.50.300">
    <property type="entry name" value="P-loop containing nucleotide triphosphate hydrolases"/>
    <property type="match status" value="2"/>
</dbReference>
<dbReference type="GO" id="GO:0005524">
    <property type="term" value="F:ATP binding"/>
    <property type="evidence" value="ECO:0007669"/>
    <property type="project" value="UniProtKB-KW"/>
</dbReference>
<dbReference type="InterPro" id="IPR011709">
    <property type="entry name" value="DEAD-box_helicase_OB_fold"/>
</dbReference>
<keyword evidence="4" id="KW-0347">Helicase</keyword>
<dbReference type="SMART" id="SM00490">
    <property type="entry name" value="HELICc"/>
    <property type="match status" value="1"/>
</dbReference>
<dbReference type="PROSITE" id="PS51192">
    <property type="entry name" value="HELICASE_ATP_BIND_1"/>
    <property type="match status" value="1"/>
</dbReference>
<dbReference type="FunFam" id="3.40.50.300:FF:000750">
    <property type="entry name" value="Putative ATP-dependent RNA helicase DHX33"/>
    <property type="match status" value="1"/>
</dbReference>
<evidence type="ECO:0000256" key="1">
    <source>
        <dbReference type="ARBA" id="ARBA00012552"/>
    </source>
</evidence>
<dbReference type="InterPro" id="IPR048333">
    <property type="entry name" value="HA2_WH"/>
</dbReference>
<dbReference type="GO" id="GO:0003725">
    <property type="term" value="F:double-stranded RNA binding"/>
    <property type="evidence" value="ECO:0007669"/>
    <property type="project" value="TreeGrafter"/>
</dbReference>
<dbReference type="GO" id="GO:0005730">
    <property type="term" value="C:nucleolus"/>
    <property type="evidence" value="ECO:0007669"/>
    <property type="project" value="UniProtKB-ARBA"/>
</dbReference>
<dbReference type="Pfam" id="PF21010">
    <property type="entry name" value="HA2_C"/>
    <property type="match status" value="1"/>
</dbReference>
<feature type="domain" description="Helicase ATP-binding" evidence="8">
    <location>
        <begin position="63"/>
        <end position="231"/>
    </location>
</feature>
<accession>A0A9N9CB86</accession>
<dbReference type="Gene3D" id="1.20.120.1080">
    <property type="match status" value="1"/>
</dbReference>
<evidence type="ECO:0000256" key="3">
    <source>
        <dbReference type="ARBA" id="ARBA00022801"/>
    </source>
</evidence>
<dbReference type="Proteomes" id="UP000789739">
    <property type="component" value="Unassembled WGS sequence"/>
</dbReference>
<dbReference type="InterPro" id="IPR001650">
    <property type="entry name" value="Helicase_C-like"/>
</dbReference>
<dbReference type="OrthoDB" id="10253254at2759"/>
<evidence type="ECO:0000256" key="5">
    <source>
        <dbReference type="ARBA" id="ARBA00022840"/>
    </source>
</evidence>
<dbReference type="GO" id="GO:0045943">
    <property type="term" value="P:positive regulation of transcription by RNA polymerase I"/>
    <property type="evidence" value="ECO:0007669"/>
    <property type="project" value="TreeGrafter"/>
</dbReference>
<dbReference type="Pfam" id="PF00270">
    <property type="entry name" value="DEAD"/>
    <property type="match status" value="1"/>
</dbReference>
<dbReference type="EC" id="3.6.4.13" evidence="1"/>
<dbReference type="PANTHER" id="PTHR18934">
    <property type="entry name" value="ATP-DEPENDENT RNA HELICASE"/>
    <property type="match status" value="1"/>
</dbReference>
<dbReference type="InterPro" id="IPR027417">
    <property type="entry name" value="P-loop_NTPase"/>
</dbReference>
<dbReference type="CDD" id="cd18791">
    <property type="entry name" value="SF2_C_RHA"/>
    <property type="match status" value="1"/>
</dbReference>
<proteinExistence type="predicted"/>
<evidence type="ECO:0000256" key="7">
    <source>
        <dbReference type="SAM" id="MobiDB-lite"/>
    </source>
</evidence>
<dbReference type="SUPFAM" id="SSF52540">
    <property type="entry name" value="P-loop containing nucleoside triphosphate hydrolases"/>
    <property type="match status" value="1"/>
</dbReference>
<evidence type="ECO:0000256" key="2">
    <source>
        <dbReference type="ARBA" id="ARBA00022741"/>
    </source>
</evidence>
<feature type="region of interest" description="Disordered" evidence="7">
    <location>
        <begin position="1"/>
        <end position="33"/>
    </location>
</feature>
<dbReference type="Pfam" id="PF00271">
    <property type="entry name" value="Helicase_C"/>
    <property type="match status" value="1"/>
</dbReference>
<dbReference type="InterPro" id="IPR011545">
    <property type="entry name" value="DEAD/DEAH_box_helicase_dom"/>
</dbReference>
<dbReference type="CDD" id="cd17978">
    <property type="entry name" value="DEXHc_DHX33"/>
    <property type="match status" value="1"/>
</dbReference>
<evidence type="ECO:0000313" key="11">
    <source>
        <dbReference type="Proteomes" id="UP000789739"/>
    </source>
</evidence>
<evidence type="ECO:0000256" key="4">
    <source>
        <dbReference type="ARBA" id="ARBA00022806"/>
    </source>
</evidence>
<dbReference type="PROSITE" id="PS51194">
    <property type="entry name" value="HELICASE_CTER"/>
    <property type="match status" value="1"/>
</dbReference>
<keyword evidence="5" id="KW-0067">ATP-binding</keyword>
<dbReference type="SMART" id="SM00847">
    <property type="entry name" value="HA2"/>
    <property type="match status" value="1"/>
</dbReference>
<feature type="domain" description="Helicase C-terminal" evidence="9">
    <location>
        <begin position="254"/>
        <end position="428"/>
    </location>
</feature>
<reference evidence="10" key="1">
    <citation type="submission" date="2021-06" db="EMBL/GenBank/DDBJ databases">
        <authorList>
            <person name="Kallberg Y."/>
            <person name="Tangrot J."/>
            <person name="Rosling A."/>
        </authorList>
    </citation>
    <scope>NUCLEOTIDE SEQUENCE</scope>
    <source>
        <strain evidence="10">BR232B</strain>
    </source>
</reference>